<dbReference type="AlphaFoldDB" id="F0F6T5"/>
<evidence type="ECO:0000256" key="1">
    <source>
        <dbReference type="SAM" id="MobiDB-lite"/>
    </source>
</evidence>
<reference evidence="2 3" key="1">
    <citation type="submission" date="2011-01" db="EMBL/GenBank/DDBJ databases">
        <authorList>
            <person name="Muzny D."/>
            <person name="Qin X."/>
            <person name="Deng J."/>
            <person name="Jiang H."/>
            <person name="Liu Y."/>
            <person name="Qu J."/>
            <person name="Song X.-Z."/>
            <person name="Zhang L."/>
            <person name="Thornton R."/>
            <person name="Coyle M."/>
            <person name="Francisco L."/>
            <person name="Jackson L."/>
            <person name="Javaid M."/>
            <person name="Korchina V."/>
            <person name="Kovar C."/>
            <person name="Mata R."/>
            <person name="Mathew T."/>
            <person name="Ngo R."/>
            <person name="Nguyen L."/>
            <person name="Nguyen N."/>
            <person name="Okwuonu G."/>
            <person name="Ongeri F."/>
            <person name="Pham C."/>
            <person name="Simmons D."/>
            <person name="Wilczek-Boney K."/>
            <person name="Hale W."/>
            <person name="Jakkamsetti A."/>
            <person name="Pham P."/>
            <person name="Ruth R."/>
            <person name="San Lucas F."/>
            <person name="Warren J."/>
            <person name="Zhang J."/>
            <person name="Zhao Z."/>
            <person name="Zhou C."/>
            <person name="Zhu D."/>
            <person name="Lee S."/>
            <person name="Bess C."/>
            <person name="Blankenburg K."/>
            <person name="Forbes L."/>
            <person name="Fu Q."/>
            <person name="Gubbala S."/>
            <person name="Hirani K."/>
            <person name="Jayaseelan J.C."/>
            <person name="Lara F."/>
            <person name="Munidasa M."/>
            <person name="Palculict T."/>
            <person name="Patil S."/>
            <person name="Pu L.-L."/>
            <person name="Saada N."/>
            <person name="Tang L."/>
            <person name="Weissenberger G."/>
            <person name="Zhu Y."/>
            <person name="Hemphill L."/>
            <person name="Shang Y."/>
            <person name="Youmans B."/>
            <person name="Ayvaz T."/>
            <person name="Ross M."/>
            <person name="Santibanez J."/>
            <person name="Aqrawi P."/>
            <person name="Gross S."/>
            <person name="Joshi V."/>
            <person name="Fowler G."/>
            <person name="Nazareth L."/>
            <person name="Reid J."/>
            <person name="Worley K."/>
            <person name="Petrosino J."/>
            <person name="Highlander S."/>
            <person name="Gibbs R."/>
        </authorList>
    </citation>
    <scope>NUCLEOTIDE SEQUENCE [LARGE SCALE GENOMIC DNA]</scope>
    <source>
        <strain evidence="2 3">DSM 16608</strain>
    </source>
</reference>
<dbReference type="HOGENOM" id="CLU_3064799_0_0_10"/>
<gene>
    <name evidence="2" type="ORF">HMPREF9141_1302</name>
</gene>
<feature type="compositionally biased region" description="Basic and acidic residues" evidence="1">
    <location>
        <begin position="28"/>
        <end position="41"/>
    </location>
</feature>
<feature type="region of interest" description="Disordered" evidence="1">
    <location>
        <begin position="1"/>
        <end position="53"/>
    </location>
</feature>
<dbReference type="Proteomes" id="UP000005697">
    <property type="component" value="Unassembled WGS sequence"/>
</dbReference>
<feature type="compositionally biased region" description="Pro residues" evidence="1">
    <location>
        <begin position="44"/>
        <end position="53"/>
    </location>
</feature>
<sequence length="53" mass="5989">MQPEEVAEETLQKQRAGGMADLFGKYSSDSKHEKQGQEGRRFPPIVPFPCVRP</sequence>
<comment type="caution">
    <text evidence="2">The sequence shown here is derived from an EMBL/GenBank/DDBJ whole genome shotgun (WGS) entry which is preliminary data.</text>
</comment>
<accession>F0F6T5</accession>
<dbReference type="EMBL" id="AEWX01000018">
    <property type="protein sequence ID" value="EGC20062.1"/>
    <property type="molecule type" value="Genomic_DNA"/>
</dbReference>
<evidence type="ECO:0000313" key="3">
    <source>
        <dbReference type="Proteomes" id="UP000005697"/>
    </source>
</evidence>
<keyword evidence="3" id="KW-1185">Reference proteome</keyword>
<proteinExistence type="predicted"/>
<name>F0F6T5_9BACT</name>
<evidence type="ECO:0000313" key="2">
    <source>
        <dbReference type="EMBL" id="EGC20062.1"/>
    </source>
</evidence>
<organism evidence="2 3">
    <name type="scientific">Prevotella multiformis DSM 16608</name>
    <dbReference type="NCBI Taxonomy" id="888743"/>
    <lineage>
        <taxon>Bacteria</taxon>
        <taxon>Pseudomonadati</taxon>
        <taxon>Bacteroidota</taxon>
        <taxon>Bacteroidia</taxon>
        <taxon>Bacteroidales</taxon>
        <taxon>Prevotellaceae</taxon>
        <taxon>Prevotella</taxon>
    </lineage>
</organism>
<protein>
    <submittedName>
        <fullName evidence="2">Uncharacterized protein</fullName>
    </submittedName>
</protein>